<evidence type="ECO:0000256" key="6">
    <source>
        <dbReference type="SAM" id="Phobius"/>
    </source>
</evidence>
<feature type="transmembrane region" description="Helical" evidence="6">
    <location>
        <begin position="769"/>
        <end position="792"/>
    </location>
</feature>
<evidence type="ECO:0000313" key="9">
    <source>
        <dbReference type="EMBL" id="MBK0401136.1"/>
    </source>
</evidence>
<feature type="transmembrane region" description="Helical" evidence="6">
    <location>
        <begin position="21"/>
        <end position="46"/>
    </location>
</feature>
<evidence type="ECO:0000313" key="10">
    <source>
        <dbReference type="Proteomes" id="UP000655420"/>
    </source>
</evidence>
<gene>
    <name evidence="9" type="ORF">H0I76_18210</name>
</gene>
<evidence type="ECO:0000256" key="5">
    <source>
        <dbReference type="ARBA" id="ARBA00023136"/>
    </source>
</evidence>
<dbReference type="InterPro" id="IPR038766">
    <property type="entry name" value="Membrane_comp_ABC_pdt"/>
</dbReference>
<dbReference type="InterPro" id="IPR025857">
    <property type="entry name" value="MacB_PCD"/>
</dbReference>
<name>A0A8J7MA96_9RHOB</name>
<dbReference type="PANTHER" id="PTHR30287:SF1">
    <property type="entry name" value="INNER MEMBRANE PROTEIN"/>
    <property type="match status" value="1"/>
</dbReference>
<feature type="domain" description="ABC3 transporter permease C-terminal" evidence="7">
    <location>
        <begin position="263"/>
        <end position="374"/>
    </location>
</feature>
<feature type="transmembrane region" description="Helical" evidence="6">
    <location>
        <begin position="304"/>
        <end position="334"/>
    </location>
</feature>
<feature type="transmembrane region" description="Helical" evidence="6">
    <location>
        <begin position="259"/>
        <end position="283"/>
    </location>
</feature>
<dbReference type="InterPro" id="IPR003838">
    <property type="entry name" value="ABC3_permease_C"/>
</dbReference>
<feature type="transmembrane region" description="Helical" evidence="6">
    <location>
        <begin position="431"/>
        <end position="453"/>
    </location>
</feature>
<feature type="transmembrane region" description="Helical" evidence="6">
    <location>
        <begin position="728"/>
        <end position="749"/>
    </location>
</feature>
<dbReference type="RefSeq" id="WP_200613312.1">
    <property type="nucleotide sequence ID" value="NZ_JAEHHL010000015.1"/>
</dbReference>
<dbReference type="EMBL" id="JAEHHL010000015">
    <property type="protein sequence ID" value="MBK0401136.1"/>
    <property type="molecule type" value="Genomic_DNA"/>
</dbReference>
<keyword evidence="10" id="KW-1185">Reference proteome</keyword>
<protein>
    <submittedName>
        <fullName evidence="9">ABC transporter permease</fullName>
    </submittedName>
</protein>
<evidence type="ECO:0000259" key="7">
    <source>
        <dbReference type="Pfam" id="PF02687"/>
    </source>
</evidence>
<dbReference type="AlphaFoldDB" id="A0A8J7MA96"/>
<feature type="transmembrane region" description="Helical" evidence="6">
    <location>
        <begin position="812"/>
        <end position="834"/>
    </location>
</feature>
<comment type="caution">
    <text evidence="9">The sequence shown here is derived from an EMBL/GenBank/DDBJ whole genome shotgun (WGS) entry which is preliminary data.</text>
</comment>
<evidence type="ECO:0000256" key="4">
    <source>
        <dbReference type="ARBA" id="ARBA00022989"/>
    </source>
</evidence>
<sequence>MRGLGFAARLARRELRGGLAGFRIFLLCLALGVGGIAAVGSVAAAIGAGLSAEGRTILGGDVALTFTYRGASEAERDFMEGMGDVAQVHDLRSMLGTIEGERALVQVKGVDDAYPLYGSVGVEGGSLPDALARRDGAWGLVAEAVLAERLGLQPGDRVRLGAGEFEYRGVLSDEPDRLSGGFGLGPRVIVTSDGLRDAGLLGPGTLYETIYRLRTPESADLAALRAGFEARFPDAGVRWRDREQAAPGVERFVTRASAFLTLVGLAALVVGGVGVGAAVRGYLTRKLGAIATLRTLGASSGTVFAAYLIQIGAIATLGIALGVALGAGAVALAAPLMAETLPVPARFAAYPVPLALAAVYGAGIAALFALGPLMWLRDIRPAVLFRAAARVAGRGRGGPDAWPHRGALVALGLMAAAFGAMVVWLSGAPKLAAGVIGAIGAAMLLLRGAGWLAMHGARALAHGPLARSRPGLRLALGAIGAPGGGTPNVVMALGLGLGVLAAIGQIDANMQRLIRSELPTDAPAFFFVDIQPDQLAPFRTLTDATDGVSRVATAPMLRGVISHLDGVPAAEAEIDPAAAWVLRGDRGVSYAAAPPAGSVITEGAWWDDDHAGEPLVSFAAEEGRELGLSVGSTLTVNVLGRPVTARVANLREVDWRALGISFLMVLSPNALAGAPHTHIATVYASPEAEAGLMREIGRDFPNVTAIRVRDQIERVSDGLATLGGATRWGALAVLLTGLAVLVGAAGAAAERQVAEAAVMKVLGAARLRILASLALRAGLLGAVAGLVALIWGTAAAWAVSVFVLDADFILRIGPAVAIILAGAGLNLLAGLAFSARPLRLRPARVLRMAAG</sequence>
<comment type="subcellular location">
    <subcellularLocation>
        <location evidence="1">Cell membrane</location>
        <topology evidence="1">Multi-pass membrane protein</topology>
    </subcellularLocation>
</comment>
<dbReference type="Pfam" id="PF02687">
    <property type="entry name" value="FtsX"/>
    <property type="match status" value="2"/>
</dbReference>
<keyword evidence="3 6" id="KW-0812">Transmembrane</keyword>
<keyword evidence="5 6" id="KW-0472">Membrane</keyword>
<dbReference type="GO" id="GO:0005886">
    <property type="term" value="C:plasma membrane"/>
    <property type="evidence" value="ECO:0007669"/>
    <property type="project" value="UniProtKB-SubCell"/>
</dbReference>
<keyword evidence="4 6" id="KW-1133">Transmembrane helix</keyword>
<dbReference type="Pfam" id="PF12704">
    <property type="entry name" value="MacB_PCD"/>
    <property type="match status" value="1"/>
</dbReference>
<organism evidence="9 10">
    <name type="scientific">Thermohalobaculum xanthum</name>
    <dbReference type="NCBI Taxonomy" id="2753746"/>
    <lineage>
        <taxon>Bacteria</taxon>
        <taxon>Pseudomonadati</taxon>
        <taxon>Pseudomonadota</taxon>
        <taxon>Alphaproteobacteria</taxon>
        <taxon>Rhodobacterales</taxon>
        <taxon>Paracoccaceae</taxon>
        <taxon>Thermohalobaculum</taxon>
    </lineage>
</organism>
<dbReference type="Proteomes" id="UP000655420">
    <property type="component" value="Unassembled WGS sequence"/>
</dbReference>
<feature type="domain" description="MacB-like periplasmic core" evidence="8">
    <location>
        <begin position="25"/>
        <end position="222"/>
    </location>
</feature>
<evidence type="ECO:0000256" key="1">
    <source>
        <dbReference type="ARBA" id="ARBA00004651"/>
    </source>
</evidence>
<keyword evidence="2" id="KW-1003">Cell membrane</keyword>
<feature type="domain" description="ABC3 transporter permease C-terminal" evidence="7">
    <location>
        <begin position="731"/>
        <end position="839"/>
    </location>
</feature>
<evidence type="ECO:0000259" key="8">
    <source>
        <dbReference type="Pfam" id="PF12704"/>
    </source>
</evidence>
<evidence type="ECO:0000256" key="3">
    <source>
        <dbReference type="ARBA" id="ARBA00022692"/>
    </source>
</evidence>
<reference evidence="9" key="1">
    <citation type="submission" date="2020-12" db="EMBL/GenBank/DDBJ databases">
        <title>Bacterial taxonomy.</title>
        <authorList>
            <person name="Pan X."/>
        </authorList>
    </citation>
    <scope>NUCLEOTIDE SEQUENCE</scope>
    <source>
        <strain evidence="9">M0105</strain>
    </source>
</reference>
<accession>A0A8J7MA96</accession>
<feature type="transmembrane region" description="Helical" evidence="6">
    <location>
        <begin position="354"/>
        <end position="376"/>
    </location>
</feature>
<dbReference type="PANTHER" id="PTHR30287">
    <property type="entry name" value="MEMBRANE COMPONENT OF PREDICTED ABC SUPERFAMILY METABOLITE UPTAKE TRANSPORTER"/>
    <property type="match status" value="1"/>
</dbReference>
<proteinExistence type="predicted"/>
<evidence type="ECO:0000256" key="2">
    <source>
        <dbReference type="ARBA" id="ARBA00022475"/>
    </source>
</evidence>
<feature type="transmembrane region" description="Helical" evidence="6">
    <location>
        <begin position="474"/>
        <end position="503"/>
    </location>
</feature>
<feature type="transmembrane region" description="Helical" evidence="6">
    <location>
        <begin position="406"/>
        <end position="425"/>
    </location>
</feature>